<dbReference type="EMBL" id="BMYM01000001">
    <property type="protein sequence ID" value="GHD27517.1"/>
    <property type="molecule type" value="Genomic_DNA"/>
</dbReference>
<evidence type="ECO:0000256" key="1">
    <source>
        <dbReference type="ARBA" id="ARBA00022729"/>
    </source>
</evidence>
<name>A0A918XDT3_9GAMM</name>
<keyword evidence="3" id="KW-1185">Reference proteome</keyword>
<protein>
    <submittedName>
        <fullName evidence="2">Iron deficiency-induced protein A</fullName>
    </submittedName>
</protein>
<gene>
    <name evidence="2" type="primary">idiA</name>
    <name evidence="2" type="ORF">GCM10007053_05940</name>
</gene>
<reference evidence="2" key="1">
    <citation type="journal article" date="2014" name="Int. J. Syst. Evol. Microbiol.">
        <title>Complete genome sequence of Corynebacterium casei LMG S-19264T (=DSM 44701T), isolated from a smear-ripened cheese.</title>
        <authorList>
            <consortium name="US DOE Joint Genome Institute (JGI-PGF)"/>
            <person name="Walter F."/>
            <person name="Albersmeier A."/>
            <person name="Kalinowski J."/>
            <person name="Ruckert C."/>
        </authorList>
    </citation>
    <scope>NUCLEOTIDE SEQUENCE</scope>
    <source>
        <strain evidence="2">KCTC 23430</strain>
    </source>
</reference>
<dbReference type="GO" id="GO:0030288">
    <property type="term" value="C:outer membrane-bounded periplasmic space"/>
    <property type="evidence" value="ECO:0007669"/>
    <property type="project" value="TreeGrafter"/>
</dbReference>
<keyword evidence="1" id="KW-0732">Signal</keyword>
<dbReference type="SUPFAM" id="SSF53850">
    <property type="entry name" value="Periplasmic binding protein-like II"/>
    <property type="match status" value="1"/>
</dbReference>
<dbReference type="Gene3D" id="3.40.190.10">
    <property type="entry name" value="Periplasmic binding protein-like II"/>
    <property type="match status" value="2"/>
</dbReference>
<dbReference type="AlphaFoldDB" id="A0A918XDT3"/>
<sequence length="417" mass="45367">MLFNEIFSEFTVWLRDVPLTQSDSHTSRVVKEALRERLDRDNSVAVRRHSVYHCGCYNPLIENNNYSFQPESDEAMPTQLIRILGTALTALTGVICNAALAAEVNVYSSRQEALIKPLLDRFSEQTGTKINLVTGKGDALLTRLRSEGMNSPADILLTVDAGRLYRAEEAGVLQSVSSELLMSEVPGHLRDPDGQWYALSVRARAIVYAKDRVDPAELSTYEALTDSTWEGKVCIRSSGNIYNQSLIAGMIATEGEAAAESFATGLVANFARPPQGGDRDQIKAVAAGQCDVAIVNSYYLGGMINSGDAEQQAAAAKVGIFWPNQDGRGTHVNVSGAGVTKSAKNTANAVKLIEFLANDESQRWYAETNNEYPVRDGIPVSEVLAAWGTFKADEVPVSELGRLNADAVKVMDRAGWR</sequence>
<dbReference type="Proteomes" id="UP000644693">
    <property type="component" value="Unassembled WGS sequence"/>
</dbReference>
<dbReference type="PANTHER" id="PTHR30006">
    <property type="entry name" value="THIAMINE-BINDING PERIPLASMIC PROTEIN-RELATED"/>
    <property type="match status" value="1"/>
</dbReference>
<accession>A0A918XDT3</accession>
<comment type="caution">
    <text evidence="2">The sequence shown here is derived from an EMBL/GenBank/DDBJ whole genome shotgun (WGS) entry which is preliminary data.</text>
</comment>
<dbReference type="PANTHER" id="PTHR30006:SF15">
    <property type="entry name" value="IRON-UTILIZATION PERIPLASMIC PROTEIN"/>
    <property type="match status" value="1"/>
</dbReference>
<evidence type="ECO:0000313" key="3">
    <source>
        <dbReference type="Proteomes" id="UP000644693"/>
    </source>
</evidence>
<dbReference type="CDD" id="cd13542">
    <property type="entry name" value="PBP2_FutA1_ilke"/>
    <property type="match status" value="1"/>
</dbReference>
<reference evidence="2" key="2">
    <citation type="submission" date="2020-09" db="EMBL/GenBank/DDBJ databases">
        <authorList>
            <person name="Sun Q."/>
            <person name="Kim S."/>
        </authorList>
    </citation>
    <scope>NUCLEOTIDE SEQUENCE</scope>
    <source>
        <strain evidence="2">KCTC 23430</strain>
    </source>
</reference>
<dbReference type="Pfam" id="PF13343">
    <property type="entry name" value="SBP_bac_6"/>
    <property type="match status" value="1"/>
</dbReference>
<proteinExistence type="predicted"/>
<organism evidence="2 3">
    <name type="scientific">Parahalioglobus pacificus</name>
    <dbReference type="NCBI Taxonomy" id="930806"/>
    <lineage>
        <taxon>Bacteria</taxon>
        <taxon>Pseudomonadati</taxon>
        <taxon>Pseudomonadota</taxon>
        <taxon>Gammaproteobacteria</taxon>
        <taxon>Cellvibrionales</taxon>
        <taxon>Halieaceae</taxon>
        <taxon>Parahalioglobus</taxon>
    </lineage>
</organism>
<evidence type="ECO:0000313" key="2">
    <source>
        <dbReference type="EMBL" id="GHD27517.1"/>
    </source>
</evidence>